<evidence type="ECO:0000256" key="2">
    <source>
        <dbReference type="SAM" id="SignalP"/>
    </source>
</evidence>
<organism evidence="3 4">
    <name type="scientific">Ferrovibrio terrae</name>
    <dbReference type="NCBI Taxonomy" id="2594003"/>
    <lineage>
        <taxon>Bacteria</taxon>
        <taxon>Pseudomonadati</taxon>
        <taxon>Pseudomonadota</taxon>
        <taxon>Alphaproteobacteria</taxon>
        <taxon>Rhodospirillales</taxon>
        <taxon>Rhodospirillaceae</taxon>
        <taxon>Ferrovibrio</taxon>
    </lineage>
</organism>
<dbReference type="InterPro" id="IPR042100">
    <property type="entry name" value="Bug_dom1"/>
</dbReference>
<keyword evidence="4" id="KW-1185">Reference proteome</keyword>
<dbReference type="AlphaFoldDB" id="A0A516H6L2"/>
<evidence type="ECO:0000313" key="3">
    <source>
        <dbReference type="EMBL" id="QDO99413.1"/>
    </source>
</evidence>
<dbReference type="Gene3D" id="3.40.190.150">
    <property type="entry name" value="Bordetella uptake gene, domain 1"/>
    <property type="match status" value="1"/>
</dbReference>
<feature type="signal peptide" evidence="2">
    <location>
        <begin position="1"/>
        <end position="22"/>
    </location>
</feature>
<dbReference type="Proteomes" id="UP000317496">
    <property type="component" value="Chromosome"/>
</dbReference>
<dbReference type="KEGG" id="fer:FNB15_19965"/>
<name>A0A516H6L2_9PROT</name>
<dbReference type="InterPro" id="IPR005064">
    <property type="entry name" value="BUG"/>
</dbReference>
<evidence type="ECO:0000256" key="1">
    <source>
        <dbReference type="ARBA" id="ARBA00006987"/>
    </source>
</evidence>
<comment type="similarity">
    <text evidence="1">Belongs to the UPF0065 (bug) family.</text>
</comment>
<keyword evidence="2" id="KW-0732">Signal</keyword>
<dbReference type="CDD" id="cd13578">
    <property type="entry name" value="PBP2_Bug27"/>
    <property type="match status" value="1"/>
</dbReference>
<dbReference type="EMBL" id="CP041636">
    <property type="protein sequence ID" value="QDO99413.1"/>
    <property type="molecule type" value="Genomic_DNA"/>
</dbReference>
<dbReference type="OrthoDB" id="7250553at2"/>
<evidence type="ECO:0000313" key="4">
    <source>
        <dbReference type="Proteomes" id="UP000317496"/>
    </source>
</evidence>
<dbReference type="Gene3D" id="3.40.190.10">
    <property type="entry name" value="Periplasmic binding protein-like II"/>
    <property type="match status" value="1"/>
</dbReference>
<feature type="chain" id="PRO_5021718190" evidence="2">
    <location>
        <begin position="23"/>
        <end position="320"/>
    </location>
</feature>
<dbReference type="PANTHER" id="PTHR42928:SF5">
    <property type="entry name" value="BLR1237 PROTEIN"/>
    <property type="match status" value="1"/>
</dbReference>
<sequence length="320" mass="33463">MQKLLIALFSLALLPSAVLAQAYPSRPVTLVVPYPPGGTTDIVARLVAPKISEQIGQPIVIENRAGAGGTIGAGFVTKAAPDGYTLLLGTPPDQVTAQFLTKQIAYDPARDFAPISLLVRGPNVLVVNPGVPAKTVAEFVALAKQQPGKLNFASAGKGNTSHLSGELFKSRAGIDITHVPYRGNAPASQDLLAGHVQALFEAPAASLGNIREGRVRPLAVTSGQRLKTLPDVPTFAEAGVNGVEVYTWFSILAPAKTPPDIIAKLNKATSAVLADAGIRTRLEELSFEVVGGAPGVLGKFIADETVKWEKVIKDANITTD</sequence>
<protein>
    <submittedName>
        <fullName evidence="3">Tripartite tricarboxylate transporter substrate binding protein</fullName>
    </submittedName>
</protein>
<proteinExistence type="inferred from homology"/>
<dbReference type="SUPFAM" id="SSF53850">
    <property type="entry name" value="Periplasmic binding protein-like II"/>
    <property type="match status" value="1"/>
</dbReference>
<accession>A0A516H6L2</accession>
<dbReference type="PIRSF" id="PIRSF017082">
    <property type="entry name" value="YflP"/>
    <property type="match status" value="1"/>
</dbReference>
<dbReference type="PANTHER" id="PTHR42928">
    <property type="entry name" value="TRICARBOXYLATE-BINDING PROTEIN"/>
    <property type="match status" value="1"/>
</dbReference>
<dbReference type="Pfam" id="PF03401">
    <property type="entry name" value="TctC"/>
    <property type="match status" value="1"/>
</dbReference>
<reference evidence="3 4" key="1">
    <citation type="submission" date="2019-07" db="EMBL/GenBank/DDBJ databases">
        <title>Genome sequencing for Ferrovibrio sp. K5.</title>
        <authorList>
            <person name="Park S.-J."/>
        </authorList>
    </citation>
    <scope>NUCLEOTIDE SEQUENCE [LARGE SCALE GENOMIC DNA]</scope>
    <source>
        <strain evidence="3 4">K5</strain>
    </source>
</reference>
<gene>
    <name evidence="3" type="ORF">FNB15_19965</name>
</gene>
<dbReference type="RefSeq" id="WP_144258409.1">
    <property type="nucleotide sequence ID" value="NZ_CP041636.1"/>
</dbReference>